<keyword evidence="3" id="KW-1185">Reference proteome</keyword>
<feature type="transmembrane region" description="Helical" evidence="1">
    <location>
        <begin position="150"/>
        <end position="175"/>
    </location>
</feature>
<sequence>METKYLAYRRFHTQDETEDVVAILKKHKIPYQISDESPTFDITFLPDNRLQKEYQIKLKKEDFEKVNELLKNEAHINLEEVPKDYYLFQFSDDELWGLLHKPDEWSAYDYQIAWKVLQSRGHTISEELLEQFKQERVKTLAQPTRGQRSWIVAGYIFSVLGGVVGLFIGWHLMVFKRTLPDGRRVYGYSEKNRKHGRTIFILSLIIGSLWFLAAVGNSFF</sequence>
<organism evidence="2 3">
    <name type="scientific">Rapidithrix thailandica</name>
    <dbReference type="NCBI Taxonomy" id="413964"/>
    <lineage>
        <taxon>Bacteria</taxon>
        <taxon>Pseudomonadati</taxon>
        <taxon>Bacteroidota</taxon>
        <taxon>Cytophagia</taxon>
        <taxon>Cytophagales</taxon>
        <taxon>Flammeovirgaceae</taxon>
        <taxon>Rapidithrix</taxon>
    </lineage>
</organism>
<keyword evidence="1" id="KW-0472">Membrane</keyword>
<keyword evidence="1" id="KW-1133">Transmembrane helix</keyword>
<accession>A0AAW9SE24</accession>
<comment type="caution">
    <text evidence="2">The sequence shown here is derived from an EMBL/GenBank/DDBJ whole genome shotgun (WGS) entry which is preliminary data.</text>
</comment>
<proteinExistence type="predicted"/>
<feature type="transmembrane region" description="Helical" evidence="1">
    <location>
        <begin position="196"/>
        <end position="215"/>
    </location>
</feature>
<reference evidence="2 3" key="1">
    <citation type="submission" date="2024-04" db="EMBL/GenBank/DDBJ databases">
        <title>Novel genus in family Flammeovirgaceae.</title>
        <authorList>
            <person name="Nguyen T.H."/>
            <person name="Vuong T.Q."/>
            <person name="Le H."/>
            <person name="Kim S.-G."/>
        </authorList>
    </citation>
    <scope>NUCLEOTIDE SEQUENCE [LARGE SCALE GENOMIC DNA]</scope>
    <source>
        <strain evidence="2 3">JCM 23209</strain>
    </source>
</reference>
<gene>
    <name evidence="2" type="ORF">AAG747_14430</name>
</gene>
<name>A0AAW9SE24_9BACT</name>
<dbReference type="RefSeq" id="WP_346821886.1">
    <property type="nucleotide sequence ID" value="NZ_JBDKWZ010000007.1"/>
</dbReference>
<protein>
    <recommendedName>
        <fullName evidence="4">DUF2007 domain-containing protein</fullName>
    </recommendedName>
</protein>
<evidence type="ECO:0000256" key="1">
    <source>
        <dbReference type="SAM" id="Phobius"/>
    </source>
</evidence>
<dbReference type="Proteomes" id="UP001403385">
    <property type="component" value="Unassembled WGS sequence"/>
</dbReference>
<evidence type="ECO:0000313" key="3">
    <source>
        <dbReference type="Proteomes" id="UP001403385"/>
    </source>
</evidence>
<evidence type="ECO:0008006" key="4">
    <source>
        <dbReference type="Google" id="ProtNLM"/>
    </source>
</evidence>
<evidence type="ECO:0000313" key="2">
    <source>
        <dbReference type="EMBL" id="MEN7549116.1"/>
    </source>
</evidence>
<keyword evidence="1" id="KW-0812">Transmembrane</keyword>
<dbReference type="AlphaFoldDB" id="A0AAW9SE24"/>
<dbReference type="EMBL" id="JBDKWZ010000007">
    <property type="protein sequence ID" value="MEN7549116.1"/>
    <property type="molecule type" value="Genomic_DNA"/>
</dbReference>